<accession>A0A9P3PEC1</accession>
<dbReference type="Proteomes" id="UP001063166">
    <property type="component" value="Unassembled WGS sequence"/>
</dbReference>
<gene>
    <name evidence="1" type="ORF">LshimejAT787_0109080</name>
</gene>
<dbReference type="OrthoDB" id="2416294at2759"/>
<protein>
    <submittedName>
        <fullName evidence="1">Uncharacterized protein</fullName>
    </submittedName>
</protein>
<name>A0A9P3PEC1_LYOSH</name>
<organism evidence="1 2">
    <name type="scientific">Lyophyllum shimeji</name>
    <name type="common">Hon-shimeji</name>
    <name type="synonym">Tricholoma shimeji</name>
    <dbReference type="NCBI Taxonomy" id="47721"/>
    <lineage>
        <taxon>Eukaryota</taxon>
        <taxon>Fungi</taxon>
        <taxon>Dikarya</taxon>
        <taxon>Basidiomycota</taxon>
        <taxon>Agaricomycotina</taxon>
        <taxon>Agaricomycetes</taxon>
        <taxon>Agaricomycetidae</taxon>
        <taxon>Agaricales</taxon>
        <taxon>Tricholomatineae</taxon>
        <taxon>Lyophyllaceae</taxon>
        <taxon>Lyophyllum</taxon>
    </lineage>
</organism>
<dbReference type="AlphaFoldDB" id="A0A9P3PEC1"/>
<evidence type="ECO:0000313" key="2">
    <source>
        <dbReference type="Proteomes" id="UP001063166"/>
    </source>
</evidence>
<reference evidence="1" key="1">
    <citation type="submission" date="2022-07" db="EMBL/GenBank/DDBJ databases">
        <title>The genome of Lyophyllum shimeji provides insight into the initial evolution of ectomycorrhizal fungal genome.</title>
        <authorList>
            <person name="Kobayashi Y."/>
            <person name="Shibata T."/>
            <person name="Hirakawa H."/>
            <person name="Shigenobu S."/>
            <person name="Nishiyama T."/>
            <person name="Yamada A."/>
            <person name="Hasebe M."/>
            <person name="Kawaguchi M."/>
        </authorList>
    </citation>
    <scope>NUCLEOTIDE SEQUENCE</scope>
    <source>
        <strain evidence="1">AT787</strain>
    </source>
</reference>
<dbReference type="EMBL" id="BRPK01000001">
    <property type="protein sequence ID" value="GLB34024.1"/>
    <property type="molecule type" value="Genomic_DNA"/>
</dbReference>
<comment type="caution">
    <text evidence="1">The sequence shown here is derived from an EMBL/GenBank/DDBJ whole genome shotgun (WGS) entry which is preliminary data.</text>
</comment>
<proteinExistence type="predicted"/>
<keyword evidence="2" id="KW-1185">Reference proteome</keyword>
<evidence type="ECO:0000313" key="1">
    <source>
        <dbReference type="EMBL" id="GLB34024.1"/>
    </source>
</evidence>
<sequence length="107" mass="11788">MKLSNALSTSKLKQNCRPVLYNQPDFADQLSAIEIACKARVLGACEAGVSSVSPAPKEDDLERNVLSALESVPVEIMRKYARRSRRFIDAYLSWSGWEAGCLGIPEV</sequence>